<keyword evidence="3" id="KW-1185">Reference proteome</keyword>
<comment type="caution">
    <text evidence="2">The sequence shown here is derived from an EMBL/GenBank/DDBJ whole genome shotgun (WGS) entry which is preliminary data.</text>
</comment>
<feature type="compositionally biased region" description="Polar residues" evidence="1">
    <location>
        <begin position="62"/>
        <end position="72"/>
    </location>
</feature>
<organism evidence="2 3">
    <name type="scientific">Steinernema carpocapsae</name>
    <name type="common">Entomopathogenic nematode</name>
    <dbReference type="NCBI Taxonomy" id="34508"/>
    <lineage>
        <taxon>Eukaryota</taxon>
        <taxon>Metazoa</taxon>
        <taxon>Ecdysozoa</taxon>
        <taxon>Nematoda</taxon>
        <taxon>Chromadorea</taxon>
        <taxon>Rhabditida</taxon>
        <taxon>Tylenchina</taxon>
        <taxon>Panagrolaimomorpha</taxon>
        <taxon>Strongyloidoidea</taxon>
        <taxon>Steinernematidae</taxon>
        <taxon>Steinernema</taxon>
    </lineage>
</organism>
<gene>
    <name evidence="2" type="ORF">L596_027956</name>
</gene>
<reference evidence="2 3" key="1">
    <citation type="journal article" date="2015" name="Genome Biol.">
        <title>Comparative genomics of Steinernema reveals deeply conserved gene regulatory networks.</title>
        <authorList>
            <person name="Dillman A.R."/>
            <person name="Macchietto M."/>
            <person name="Porter C.F."/>
            <person name="Rogers A."/>
            <person name="Williams B."/>
            <person name="Antoshechkin I."/>
            <person name="Lee M.M."/>
            <person name="Goodwin Z."/>
            <person name="Lu X."/>
            <person name="Lewis E.E."/>
            <person name="Goodrich-Blair H."/>
            <person name="Stock S.P."/>
            <person name="Adams B.J."/>
            <person name="Sternberg P.W."/>
            <person name="Mortazavi A."/>
        </authorList>
    </citation>
    <scope>NUCLEOTIDE SEQUENCE [LARGE SCALE GENOMIC DNA]</scope>
    <source>
        <strain evidence="2 3">ALL</strain>
    </source>
</reference>
<name>A0A4U5LX38_STECR</name>
<protein>
    <submittedName>
        <fullName evidence="2">Uncharacterized protein</fullName>
    </submittedName>
</protein>
<sequence length="99" mass="10998">MNLIVGLAGQSPLSQTSQAAPLHESSHTQLLNRKLTSRLKNSLRSTSSPSHNVRGSKRSRTRLSQDTPGSSKCTRRSLRRTRIHLQIPYSVDYCNSLSP</sequence>
<evidence type="ECO:0000313" key="3">
    <source>
        <dbReference type="Proteomes" id="UP000298663"/>
    </source>
</evidence>
<feature type="compositionally biased region" description="Polar residues" evidence="1">
    <location>
        <begin position="38"/>
        <end position="53"/>
    </location>
</feature>
<feature type="region of interest" description="Disordered" evidence="1">
    <location>
        <begin position="1"/>
        <end position="79"/>
    </location>
</feature>
<dbReference type="EMBL" id="AZBU02000011">
    <property type="protein sequence ID" value="TKR60760.1"/>
    <property type="molecule type" value="Genomic_DNA"/>
</dbReference>
<evidence type="ECO:0000256" key="1">
    <source>
        <dbReference type="SAM" id="MobiDB-lite"/>
    </source>
</evidence>
<dbReference type="AlphaFoldDB" id="A0A4U5LX38"/>
<reference evidence="2 3" key="2">
    <citation type="journal article" date="2019" name="G3 (Bethesda)">
        <title>Hybrid Assembly of the Genome of the Entomopathogenic Nematode Steinernema carpocapsae Identifies the X-Chromosome.</title>
        <authorList>
            <person name="Serra L."/>
            <person name="Macchietto M."/>
            <person name="Macias-Munoz A."/>
            <person name="McGill C.J."/>
            <person name="Rodriguez I.M."/>
            <person name="Rodriguez B."/>
            <person name="Murad R."/>
            <person name="Mortazavi A."/>
        </authorList>
    </citation>
    <scope>NUCLEOTIDE SEQUENCE [LARGE SCALE GENOMIC DNA]</scope>
    <source>
        <strain evidence="2 3">ALL</strain>
    </source>
</reference>
<evidence type="ECO:0000313" key="2">
    <source>
        <dbReference type="EMBL" id="TKR60760.1"/>
    </source>
</evidence>
<proteinExistence type="predicted"/>
<accession>A0A4U5LX38</accession>
<dbReference type="Proteomes" id="UP000298663">
    <property type="component" value="Unassembled WGS sequence"/>
</dbReference>